<gene>
    <name evidence="2" type="ORF">SAMN02982927_02000</name>
</gene>
<protein>
    <submittedName>
        <fullName evidence="2">Lipoate-protein ligase A</fullName>
    </submittedName>
</protein>
<dbReference type="Gene3D" id="3.30.930.10">
    <property type="entry name" value="Bira Bifunctional Protein, Domain 2"/>
    <property type="match status" value="1"/>
</dbReference>
<feature type="domain" description="BPL/LPL catalytic" evidence="1">
    <location>
        <begin position="33"/>
        <end position="243"/>
    </location>
</feature>
<organism evidence="2 3">
    <name type="scientific">Sporolactobacillus nakayamae</name>
    <dbReference type="NCBI Taxonomy" id="269670"/>
    <lineage>
        <taxon>Bacteria</taxon>
        <taxon>Bacillati</taxon>
        <taxon>Bacillota</taxon>
        <taxon>Bacilli</taxon>
        <taxon>Bacillales</taxon>
        <taxon>Sporolactobacillaceae</taxon>
        <taxon>Sporolactobacillus</taxon>
    </lineage>
</organism>
<evidence type="ECO:0000313" key="3">
    <source>
        <dbReference type="Proteomes" id="UP000198752"/>
    </source>
</evidence>
<dbReference type="GO" id="GO:0009249">
    <property type="term" value="P:protein lipoylation"/>
    <property type="evidence" value="ECO:0007669"/>
    <property type="project" value="UniProtKB-ARBA"/>
</dbReference>
<dbReference type="STRING" id="269670.SAMN02982927_02000"/>
<sequence>MNENEWLFIDSGIHSPEYNMALDDYLLECGARGRKQPVLRFYGWNPPGLSIGYFQKTDGKIDFEGAKAHHVVCVRRLTGGLAVLHHNELTYSVIIPEDYPDMPRSVVGAYRILSKGLLEGFRALGLNADLAIPENKLGSSHSPVCFEEASWYELVVEGRKAAGSAQTRQRGMILQHGSIPISVDEDELFDCFHYANTRLKERAKRVFSNKAVSLENLLGREVTLDEVKKAFYHGFEKGLNVTFHPLTLTEEDDKEVRALAKNKYATDRWNRSR</sequence>
<dbReference type="PANTHER" id="PTHR43679">
    <property type="entry name" value="OCTANOYLTRANSFERASE LIPM-RELATED"/>
    <property type="match status" value="1"/>
</dbReference>
<proteinExistence type="predicted"/>
<dbReference type="Pfam" id="PF21948">
    <property type="entry name" value="LplA-B_cat"/>
    <property type="match status" value="1"/>
</dbReference>
<dbReference type="GO" id="GO:0140096">
    <property type="term" value="F:catalytic activity, acting on a protein"/>
    <property type="evidence" value="ECO:0007669"/>
    <property type="project" value="UniProtKB-ARBA"/>
</dbReference>
<dbReference type="InterPro" id="IPR050664">
    <property type="entry name" value="Octanoyltrans_LipM/LipL"/>
</dbReference>
<dbReference type="GO" id="GO:0016874">
    <property type="term" value="F:ligase activity"/>
    <property type="evidence" value="ECO:0007669"/>
    <property type="project" value="UniProtKB-KW"/>
</dbReference>
<keyword evidence="2" id="KW-0436">Ligase</keyword>
<dbReference type="EMBL" id="FOOY01000012">
    <property type="protein sequence ID" value="SFG53759.1"/>
    <property type="molecule type" value="Genomic_DNA"/>
</dbReference>
<dbReference type="InterPro" id="IPR045864">
    <property type="entry name" value="aa-tRNA-synth_II/BPL/LPL"/>
</dbReference>
<evidence type="ECO:0000259" key="1">
    <source>
        <dbReference type="PROSITE" id="PS51733"/>
    </source>
</evidence>
<dbReference type="RefSeq" id="WP_093672529.1">
    <property type="nucleotide sequence ID" value="NZ_FOOY01000012.1"/>
</dbReference>
<dbReference type="AlphaFoldDB" id="A0A1I2SPR8"/>
<keyword evidence="3" id="KW-1185">Reference proteome</keyword>
<dbReference type="Proteomes" id="UP000198752">
    <property type="component" value="Unassembled WGS sequence"/>
</dbReference>
<dbReference type="OrthoDB" id="9774653at2"/>
<dbReference type="SUPFAM" id="SSF55681">
    <property type="entry name" value="Class II aaRS and biotin synthetases"/>
    <property type="match status" value="1"/>
</dbReference>
<dbReference type="CDD" id="cd16443">
    <property type="entry name" value="LplA"/>
    <property type="match status" value="1"/>
</dbReference>
<dbReference type="GO" id="GO:0016740">
    <property type="term" value="F:transferase activity"/>
    <property type="evidence" value="ECO:0007669"/>
    <property type="project" value="UniProtKB-ARBA"/>
</dbReference>
<name>A0A1I2SPR8_9BACL</name>
<reference evidence="3" key="1">
    <citation type="submission" date="2016-10" db="EMBL/GenBank/DDBJ databases">
        <authorList>
            <person name="Varghese N."/>
            <person name="Submissions S."/>
        </authorList>
    </citation>
    <scope>NUCLEOTIDE SEQUENCE [LARGE SCALE GENOMIC DNA]</scope>
    <source>
        <strain evidence="3">ATCC 700379</strain>
    </source>
</reference>
<accession>A0A1I2SPR8</accession>
<dbReference type="PANTHER" id="PTHR43679:SF2">
    <property type="entry name" value="OCTANOYL-[GCVH]:PROTEIN N-OCTANOYLTRANSFERASE"/>
    <property type="match status" value="1"/>
</dbReference>
<dbReference type="PROSITE" id="PS51733">
    <property type="entry name" value="BPL_LPL_CATALYTIC"/>
    <property type="match status" value="1"/>
</dbReference>
<evidence type="ECO:0000313" key="2">
    <source>
        <dbReference type="EMBL" id="SFG53759.1"/>
    </source>
</evidence>
<dbReference type="InterPro" id="IPR004143">
    <property type="entry name" value="BPL_LPL_catalytic"/>
</dbReference>